<dbReference type="InterPro" id="IPR006311">
    <property type="entry name" value="TAT_signal"/>
</dbReference>
<dbReference type="PANTHER" id="PTHR11575">
    <property type="entry name" value="5'-NUCLEOTIDASE-RELATED"/>
    <property type="match status" value="1"/>
</dbReference>
<keyword evidence="1" id="KW-0732">Signal</keyword>
<dbReference type="PROSITE" id="PS51318">
    <property type="entry name" value="TAT"/>
    <property type="match status" value="1"/>
</dbReference>
<feature type="domain" description="5'-Nucleotidase C-terminal" evidence="4">
    <location>
        <begin position="942"/>
        <end position="1111"/>
    </location>
</feature>
<sequence length="1351" mass="138605">MLQRSTTSTPPGGTREAAVAAPRRRRRLAAGLAIATAAALGFGAITASPALAATPTNTIAEVQGAGDVSPLNGSTVTVQGVVTADHRVGGYKGIFIQTQGSGGATDATPGVSDGVFVFLNTANPGVAIGDLVTVTGKVSEYFGQTQITASAAGAVELVTAGVGVPAATPLPDTVRGTDREQFESMLVEPTGTYKVASSHQLYNYGTLWLSAGDAPLVKSTETERPGAAADAIAKANLADRILLDDGYNIQISNKDHPGDQPYFTKNTVVRNGDTVDFPAKPYVLNYGFDDWRLQPTTPINDASPAAAKPTFESTNPRPDAAPTVGGDFAVASFNVENYFTTLQSENALARGAKTAEQFQLQKSKEVAAINALGANIVTLEEIENSIHFGKPVDSALADLVSGLNAAAGSDVWAYVPTPAALAGAVDTTDVITTAIIYKKAAVSRVGDSTTVIDESVWGNAREPIAQTFKAGAKTLTVVVNHLKSKSGDGTEPADGQGQFNADRVAQAKSVLGLVGQLEQSSGSKNVLLLGDFNAYTKEDPIDVFTSAGLVDLVSAKAKGHYTYSFNGEVGSLDHALATPELAASVAGAGVWDINAPEWSDRGYAFGAAEAGTPFRASDHNPIKVGITEKDAPVAVDLLTINDFHGRLEASGASGGAAVLAGAVNQFRAKNPNTLFVSGGDNIGASTFTSFIQKDKPTLDALNAMKLDVSALGNHEFDQGVADITGRVIPAAKFPYLAANVFNKGTNTPTFDQYAVKTVDGIRIGFIGAVTNELPSLVTPAGIAGVDVRDVTASVNAVATQLRDGDPSNGEADVTVLLVHEGAATPALADSTNDSAFGKIVTGANADIDAIVSAHTHQAYTHEVAIPGTDRTRPVIQAGQYGEKLGHIALSIDPQTKKIASFSSELLPLNDAAGKPLYPADPAVAAIVADAVAVAKQLGSVSVGKITGDFNRAHQTDGSENRGGESTLGNFVADVQLWAAKDAGAEIALMNPGGLRADLKFASSGAGDPDGNVTYQEAASVQPFANTLVTETLTGAQLKQVLEEQWQPAAASRPFLKLGVSKGLTYTYDPSAAAGSRITHVFLNGTEVTDADTHTVVVNSFLSSGGDNFTTLGAGTNKKDSGKIDLQSMVDYFTANPTASPDTAQRAVGVKLAAPASGSAYRPGETVSVGLSSLLFSDTATQPGSVSLSIGDAVVGTASIDPAIVDTTDEVGRATASITIPSGISGTQSLTIAVPGTDTKVSVPIEVAAVTPPVKVSSLTLGWANTVLGSHNTTLRYTVNVKAGKGVEATGAVVVFDGSKAIATITLKPGDGGKATVTLPKLKAGVHLLTAVYGGSDAVKSSSSLPFPVLLW</sequence>
<keyword evidence="7" id="KW-1185">Reference proteome</keyword>
<evidence type="ECO:0000313" key="7">
    <source>
        <dbReference type="Proteomes" id="UP001142372"/>
    </source>
</evidence>
<name>A0A9W6H8H4_9MICO</name>
<dbReference type="InterPro" id="IPR029052">
    <property type="entry name" value="Metallo-depent_PP-like"/>
</dbReference>
<evidence type="ECO:0000259" key="3">
    <source>
        <dbReference type="Pfam" id="PF00149"/>
    </source>
</evidence>
<dbReference type="InterPro" id="IPR047971">
    <property type="entry name" value="ExeM-like"/>
</dbReference>
<dbReference type="GO" id="GO:0030288">
    <property type="term" value="C:outer membrane-bounded periplasmic space"/>
    <property type="evidence" value="ECO:0007669"/>
    <property type="project" value="TreeGrafter"/>
</dbReference>
<reference evidence="6" key="1">
    <citation type="journal article" date="2014" name="Int. J. Syst. Evol. Microbiol.">
        <title>Complete genome sequence of Corynebacterium casei LMG S-19264T (=DSM 44701T), isolated from a smear-ripened cheese.</title>
        <authorList>
            <consortium name="US DOE Joint Genome Institute (JGI-PGF)"/>
            <person name="Walter F."/>
            <person name="Albersmeier A."/>
            <person name="Kalinowski J."/>
            <person name="Ruckert C."/>
        </authorList>
    </citation>
    <scope>NUCLEOTIDE SEQUENCE</scope>
    <source>
        <strain evidence="6">VKM Ac-1401</strain>
    </source>
</reference>
<dbReference type="CDD" id="cd10283">
    <property type="entry name" value="MnuA_DNase1-like"/>
    <property type="match status" value="1"/>
</dbReference>
<dbReference type="Gene3D" id="3.60.10.10">
    <property type="entry name" value="Endonuclease/exonuclease/phosphatase"/>
    <property type="match status" value="1"/>
</dbReference>
<accession>A0A9W6H8H4</accession>
<dbReference type="SUPFAM" id="SSF56300">
    <property type="entry name" value="Metallo-dependent phosphatases"/>
    <property type="match status" value="1"/>
</dbReference>
<dbReference type="Pfam" id="PF02872">
    <property type="entry name" value="5_nucleotid_C"/>
    <property type="match status" value="1"/>
</dbReference>
<dbReference type="InterPro" id="IPR036691">
    <property type="entry name" value="Endo/exonu/phosph_ase_sf"/>
</dbReference>
<dbReference type="InterPro" id="IPR006179">
    <property type="entry name" value="5_nucleotidase/apyrase"/>
</dbReference>
<dbReference type="InterPro" id="IPR013783">
    <property type="entry name" value="Ig-like_fold"/>
</dbReference>
<dbReference type="GO" id="GO:0009166">
    <property type="term" value="P:nucleotide catabolic process"/>
    <property type="evidence" value="ECO:0007669"/>
    <property type="project" value="InterPro"/>
</dbReference>
<dbReference type="PANTHER" id="PTHR11575:SF24">
    <property type="entry name" value="5'-NUCLEOTIDASE"/>
    <property type="match status" value="1"/>
</dbReference>
<dbReference type="InterPro" id="IPR004843">
    <property type="entry name" value="Calcineurin-like_PHP"/>
</dbReference>
<evidence type="ECO:0000259" key="5">
    <source>
        <dbReference type="Pfam" id="PF16640"/>
    </source>
</evidence>
<feature type="region of interest" description="Disordered" evidence="2">
    <location>
        <begin position="1"/>
        <end position="21"/>
    </location>
</feature>
<feature type="domain" description="Bacterial Ig-like" evidence="5">
    <location>
        <begin position="1270"/>
        <end position="1344"/>
    </location>
</feature>
<dbReference type="NCBIfam" id="NF033681">
    <property type="entry name" value="ExeM_NucH_DNase"/>
    <property type="match status" value="1"/>
</dbReference>
<dbReference type="Pfam" id="PF00149">
    <property type="entry name" value="Metallophos"/>
    <property type="match status" value="1"/>
</dbReference>
<dbReference type="Gene3D" id="2.60.40.10">
    <property type="entry name" value="Immunoglobulins"/>
    <property type="match status" value="1"/>
</dbReference>
<dbReference type="InterPro" id="IPR032109">
    <property type="entry name" value="Big_3_5"/>
</dbReference>
<dbReference type="InterPro" id="IPR008334">
    <property type="entry name" value="5'-Nucleotdase_C"/>
</dbReference>
<dbReference type="SUPFAM" id="SSF56219">
    <property type="entry name" value="DNase I-like"/>
    <property type="match status" value="1"/>
</dbReference>
<dbReference type="Pfam" id="PF16640">
    <property type="entry name" value="Big_3_5"/>
    <property type="match status" value="1"/>
</dbReference>
<feature type="domain" description="Calcineurin-like phosphoesterase" evidence="3">
    <location>
        <begin position="638"/>
        <end position="857"/>
    </location>
</feature>
<dbReference type="CDD" id="cd04486">
    <property type="entry name" value="YhcR_OBF_like"/>
    <property type="match status" value="1"/>
</dbReference>
<feature type="compositionally biased region" description="Polar residues" evidence="2">
    <location>
        <begin position="1"/>
        <end position="11"/>
    </location>
</feature>
<evidence type="ECO:0000256" key="1">
    <source>
        <dbReference type="ARBA" id="ARBA00022729"/>
    </source>
</evidence>
<comment type="caution">
    <text evidence="6">The sequence shown here is derived from an EMBL/GenBank/DDBJ whole genome shotgun (WGS) entry which is preliminary data.</text>
</comment>
<evidence type="ECO:0000256" key="2">
    <source>
        <dbReference type="SAM" id="MobiDB-lite"/>
    </source>
</evidence>
<dbReference type="EMBL" id="BSEN01000003">
    <property type="protein sequence ID" value="GLJ75423.1"/>
    <property type="molecule type" value="Genomic_DNA"/>
</dbReference>
<organism evidence="6 7">
    <name type="scientific">Leifsonia poae</name>
    <dbReference type="NCBI Taxonomy" id="110933"/>
    <lineage>
        <taxon>Bacteria</taxon>
        <taxon>Bacillati</taxon>
        <taxon>Actinomycetota</taxon>
        <taxon>Actinomycetes</taxon>
        <taxon>Micrococcales</taxon>
        <taxon>Microbacteriaceae</taxon>
        <taxon>Leifsonia</taxon>
    </lineage>
</organism>
<dbReference type="PRINTS" id="PR01607">
    <property type="entry name" value="APYRASEFAMLY"/>
</dbReference>
<dbReference type="GO" id="GO:0008253">
    <property type="term" value="F:5'-nucleotidase activity"/>
    <property type="evidence" value="ECO:0007669"/>
    <property type="project" value="TreeGrafter"/>
</dbReference>
<dbReference type="GO" id="GO:0005975">
    <property type="term" value="P:carbohydrate metabolic process"/>
    <property type="evidence" value="ECO:0007669"/>
    <property type="project" value="UniProtKB-ARBA"/>
</dbReference>
<gene>
    <name evidence="6" type="ORF">GCM10017584_09970</name>
</gene>
<dbReference type="SUPFAM" id="SSF55816">
    <property type="entry name" value="5'-nucleotidase (syn. UDP-sugar hydrolase), C-terminal domain"/>
    <property type="match status" value="1"/>
</dbReference>
<dbReference type="GO" id="GO:0008768">
    <property type="term" value="F:UDP-sugar diphosphatase activity"/>
    <property type="evidence" value="ECO:0007669"/>
    <property type="project" value="TreeGrafter"/>
</dbReference>
<evidence type="ECO:0000259" key="4">
    <source>
        <dbReference type="Pfam" id="PF02872"/>
    </source>
</evidence>
<dbReference type="Proteomes" id="UP001142372">
    <property type="component" value="Unassembled WGS sequence"/>
</dbReference>
<dbReference type="InterPro" id="IPR036907">
    <property type="entry name" value="5'-Nucleotdase_C_sf"/>
</dbReference>
<proteinExistence type="predicted"/>
<protein>
    <submittedName>
        <fullName evidence="6">Multifunctional nuclease/2',3'-cyclic-nucleotide 2'-phosphodiesterase/5'-nucleotidase/3'-nucleotidase</fullName>
    </submittedName>
</protein>
<reference evidence="6" key="2">
    <citation type="submission" date="2023-01" db="EMBL/GenBank/DDBJ databases">
        <authorList>
            <person name="Sun Q."/>
            <person name="Evtushenko L."/>
        </authorList>
    </citation>
    <scope>NUCLEOTIDE SEQUENCE</scope>
    <source>
        <strain evidence="6">VKM Ac-1401</strain>
    </source>
</reference>
<dbReference type="Gene3D" id="3.90.780.10">
    <property type="entry name" value="5'-Nucleotidase, C-terminal domain"/>
    <property type="match status" value="1"/>
</dbReference>
<evidence type="ECO:0000313" key="6">
    <source>
        <dbReference type="EMBL" id="GLJ75423.1"/>
    </source>
</evidence>
<dbReference type="Gene3D" id="3.60.21.10">
    <property type="match status" value="1"/>
</dbReference>